<evidence type="ECO:0000256" key="8">
    <source>
        <dbReference type="ARBA" id="ARBA00047450"/>
    </source>
</evidence>
<dbReference type="GO" id="GO:0004040">
    <property type="term" value="F:amidase activity"/>
    <property type="evidence" value="ECO:0007669"/>
    <property type="project" value="TreeGrafter"/>
</dbReference>
<evidence type="ECO:0000256" key="13">
    <source>
        <dbReference type="ARBA" id="ARBA00051346"/>
    </source>
</evidence>
<comment type="catalytic activity">
    <reaction evidence="10">
        <text>N-(5Z,8Z,11Z,14Z-eicosatetraenoyl)-ethanolamine + H2O = ethanolamine + (5Z,8Z,11Z,14Z)-eicosatetraenoate</text>
        <dbReference type="Rhea" id="RHEA:26136"/>
        <dbReference type="ChEBI" id="CHEBI:2700"/>
        <dbReference type="ChEBI" id="CHEBI:15377"/>
        <dbReference type="ChEBI" id="CHEBI:32395"/>
        <dbReference type="ChEBI" id="CHEBI:57603"/>
        <dbReference type="EC" id="3.5.1.99"/>
    </reaction>
    <physiologicalReaction direction="left-to-right" evidence="10">
        <dbReference type="Rhea" id="RHEA:26137"/>
    </physiologicalReaction>
</comment>
<evidence type="ECO:0000256" key="4">
    <source>
        <dbReference type="ARBA" id="ARBA00022553"/>
    </source>
</evidence>
<comment type="catalytic activity">
    <reaction evidence="1">
        <text>(9Z)-octadecenamide + H2O = (9Z)-octadecenoate + NH4(+)</text>
        <dbReference type="Rhea" id="RHEA:26506"/>
        <dbReference type="ChEBI" id="CHEBI:15377"/>
        <dbReference type="ChEBI" id="CHEBI:28938"/>
        <dbReference type="ChEBI" id="CHEBI:30823"/>
        <dbReference type="ChEBI" id="CHEBI:116314"/>
        <dbReference type="EC" id="3.5.1.99"/>
    </reaction>
    <physiologicalReaction direction="left-to-right" evidence="1">
        <dbReference type="Rhea" id="RHEA:26507"/>
    </physiologicalReaction>
</comment>
<evidence type="ECO:0000256" key="17">
    <source>
        <dbReference type="ARBA" id="ARBA00077216"/>
    </source>
</evidence>
<dbReference type="Gene3D" id="3.90.1300.10">
    <property type="entry name" value="Amidase signature (AS) domain"/>
    <property type="match status" value="1"/>
</dbReference>
<dbReference type="EC" id="3.5.1.99" evidence="3"/>
<comment type="catalytic activity">
    <reaction evidence="13">
        <text>N-(9Z-hexadecenoyl) ethanolamine + H2O = (9Z)-hexadecenoate + ethanolamine</text>
        <dbReference type="Rhea" id="RHEA:35563"/>
        <dbReference type="ChEBI" id="CHEBI:15377"/>
        <dbReference type="ChEBI" id="CHEBI:32372"/>
        <dbReference type="ChEBI" id="CHEBI:57603"/>
        <dbReference type="ChEBI" id="CHEBI:71465"/>
    </reaction>
    <physiologicalReaction direction="left-to-right" evidence="13">
        <dbReference type="Rhea" id="RHEA:35564"/>
    </physiologicalReaction>
</comment>
<feature type="active site" description="Charge relay system" evidence="18">
    <location>
        <position position="253"/>
    </location>
</feature>
<dbReference type="SUPFAM" id="SSF75304">
    <property type="entry name" value="Amidase signature (AS) enzymes"/>
    <property type="match status" value="1"/>
</dbReference>
<comment type="catalytic activity">
    <reaction evidence="15">
        <text>N-docosanoyl-ethanolamine + H2O = docosanoate + ethanolamine</text>
        <dbReference type="Rhea" id="RHEA:63128"/>
        <dbReference type="ChEBI" id="CHEBI:15377"/>
        <dbReference type="ChEBI" id="CHEBI:23858"/>
        <dbReference type="ChEBI" id="CHEBI:57603"/>
        <dbReference type="ChEBI" id="CHEBI:146186"/>
    </reaction>
    <physiologicalReaction direction="left-to-right" evidence="15">
        <dbReference type="Rhea" id="RHEA:63129"/>
    </physiologicalReaction>
</comment>
<dbReference type="AlphaFoldDB" id="A0A9D4DD30"/>
<keyword evidence="22" id="KW-1185">Reference proteome</keyword>
<dbReference type="GO" id="GO:0009062">
    <property type="term" value="P:fatty acid catabolic process"/>
    <property type="evidence" value="ECO:0007669"/>
    <property type="project" value="TreeGrafter"/>
</dbReference>
<evidence type="ECO:0000256" key="9">
    <source>
        <dbReference type="ARBA" id="ARBA00048052"/>
    </source>
</evidence>
<accession>A0A9D4DD30</accession>
<dbReference type="InterPro" id="IPR020556">
    <property type="entry name" value="Amidase_CS"/>
</dbReference>
<evidence type="ECO:0000256" key="14">
    <source>
        <dbReference type="ARBA" id="ARBA00051454"/>
    </source>
</evidence>
<evidence type="ECO:0000256" key="18">
    <source>
        <dbReference type="PIRSR" id="PIRSR001221-1"/>
    </source>
</evidence>
<keyword evidence="4" id="KW-0597">Phosphoprotein</keyword>
<evidence type="ECO:0000256" key="2">
    <source>
        <dbReference type="ARBA" id="ARBA00009199"/>
    </source>
</evidence>
<keyword evidence="6" id="KW-0442">Lipid degradation</keyword>
<feature type="binding site" evidence="19">
    <location>
        <position position="227"/>
    </location>
    <ligand>
        <name>substrate</name>
    </ligand>
</feature>
<protein>
    <recommendedName>
        <fullName evidence="3">fatty acid amide hydrolase</fullName>
        <ecNumber evidence="3">3.5.1.99</ecNumber>
    </recommendedName>
    <alternativeName>
        <fullName evidence="17">Anandamide amidohydrolase 1</fullName>
    </alternativeName>
</protein>
<evidence type="ECO:0000313" key="22">
    <source>
        <dbReference type="Proteomes" id="UP000828390"/>
    </source>
</evidence>
<dbReference type="PROSITE" id="PS00571">
    <property type="entry name" value="AMIDASES"/>
    <property type="match status" value="1"/>
</dbReference>
<feature type="binding site" evidence="19">
    <location>
        <position position="253"/>
    </location>
    <ligand>
        <name>substrate</name>
    </ligand>
</feature>
<keyword evidence="5" id="KW-0378">Hydrolase</keyword>
<dbReference type="PANTHER" id="PTHR45847">
    <property type="entry name" value="FATTY ACID AMIDE HYDROLASE"/>
    <property type="match status" value="1"/>
</dbReference>
<evidence type="ECO:0000256" key="16">
    <source>
        <dbReference type="ARBA" id="ARBA00052709"/>
    </source>
</evidence>
<reference evidence="21" key="2">
    <citation type="submission" date="2020-11" db="EMBL/GenBank/DDBJ databases">
        <authorList>
            <person name="McCartney M.A."/>
            <person name="Auch B."/>
            <person name="Kono T."/>
            <person name="Mallez S."/>
            <person name="Becker A."/>
            <person name="Gohl D.M."/>
            <person name="Silverstein K.A.T."/>
            <person name="Koren S."/>
            <person name="Bechman K.B."/>
            <person name="Herman A."/>
            <person name="Abrahante J.E."/>
            <person name="Garbe J."/>
        </authorList>
    </citation>
    <scope>NUCLEOTIDE SEQUENCE</scope>
    <source>
        <strain evidence="21">Duluth1</strain>
        <tissue evidence="21">Whole animal</tissue>
    </source>
</reference>
<reference evidence="21" key="1">
    <citation type="journal article" date="2019" name="bioRxiv">
        <title>The Genome of the Zebra Mussel, Dreissena polymorpha: A Resource for Invasive Species Research.</title>
        <authorList>
            <person name="McCartney M.A."/>
            <person name="Auch B."/>
            <person name="Kono T."/>
            <person name="Mallez S."/>
            <person name="Zhang Y."/>
            <person name="Obille A."/>
            <person name="Becker A."/>
            <person name="Abrahante J.E."/>
            <person name="Garbe J."/>
            <person name="Badalamenti J.P."/>
            <person name="Herman A."/>
            <person name="Mangelson H."/>
            <person name="Liachko I."/>
            <person name="Sullivan S."/>
            <person name="Sone E.D."/>
            <person name="Koren S."/>
            <person name="Silverstein K.A.T."/>
            <person name="Beckman K.B."/>
            <person name="Gohl D.M."/>
        </authorList>
    </citation>
    <scope>NUCLEOTIDE SEQUENCE</scope>
    <source>
        <strain evidence="21">Duluth1</strain>
        <tissue evidence="21">Whole animal</tissue>
    </source>
</reference>
<evidence type="ECO:0000256" key="15">
    <source>
        <dbReference type="ARBA" id="ARBA00052458"/>
    </source>
</evidence>
<comment type="catalytic activity">
    <reaction evidence="8">
        <text>(9Z)-octadecenoate + glycine = N-(9Z-octadecenoyl)glycine + H2O</text>
        <dbReference type="Rhea" id="RHEA:51316"/>
        <dbReference type="ChEBI" id="CHEBI:15377"/>
        <dbReference type="ChEBI" id="CHEBI:30823"/>
        <dbReference type="ChEBI" id="CHEBI:57305"/>
        <dbReference type="ChEBI" id="CHEBI:133992"/>
    </reaction>
    <physiologicalReaction direction="right-to-left" evidence="8">
        <dbReference type="Rhea" id="RHEA:51318"/>
    </physiologicalReaction>
</comment>
<comment type="catalytic activity">
    <reaction evidence="16">
        <text>N-(5Z,8Z,11Z,14Z)-eicosatetraenoyl-glycine + H2O = (5Z,8Z,11Z,14Z)-eicosatetraenoate + glycine</text>
        <dbReference type="Rhea" id="RHEA:64108"/>
        <dbReference type="ChEBI" id="CHEBI:15377"/>
        <dbReference type="ChEBI" id="CHEBI:32395"/>
        <dbReference type="ChEBI" id="CHEBI:57305"/>
        <dbReference type="ChEBI" id="CHEBI:59002"/>
    </reaction>
    <physiologicalReaction direction="left-to-right" evidence="16">
        <dbReference type="Rhea" id="RHEA:64109"/>
    </physiologicalReaction>
</comment>
<evidence type="ECO:0000313" key="21">
    <source>
        <dbReference type="EMBL" id="KAH3746631.1"/>
    </source>
</evidence>
<dbReference type="EMBL" id="JAIWYP010000010">
    <property type="protein sequence ID" value="KAH3746631.1"/>
    <property type="molecule type" value="Genomic_DNA"/>
</dbReference>
<comment type="similarity">
    <text evidence="2">Belongs to the amidase family.</text>
</comment>
<keyword evidence="7" id="KW-0443">Lipid metabolism</keyword>
<organism evidence="21 22">
    <name type="scientific">Dreissena polymorpha</name>
    <name type="common">Zebra mussel</name>
    <name type="synonym">Mytilus polymorpha</name>
    <dbReference type="NCBI Taxonomy" id="45954"/>
    <lineage>
        <taxon>Eukaryota</taxon>
        <taxon>Metazoa</taxon>
        <taxon>Spiralia</taxon>
        <taxon>Lophotrochozoa</taxon>
        <taxon>Mollusca</taxon>
        <taxon>Bivalvia</taxon>
        <taxon>Autobranchia</taxon>
        <taxon>Heteroconchia</taxon>
        <taxon>Euheterodonta</taxon>
        <taxon>Imparidentia</taxon>
        <taxon>Neoheterodontei</taxon>
        <taxon>Myida</taxon>
        <taxon>Dreissenoidea</taxon>
        <taxon>Dreissenidae</taxon>
        <taxon>Dreissena</taxon>
    </lineage>
</organism>
<dbReference type="InterPro" id="IPR052096">
    <property type="entry name" value="Endocannabinoid_amidase"/>
</dbReference>
<evidence type="ECO:0000256" key="12">
    <source>
        <dbReference type="ARBA" id="ARBA00050992"/>
    </source>
</evidence>
<evidence type="ECO:0000256" key="7">
    <source>
        <dbReference type="ARBA" id="ARBA00023098"/>
    </source>
</evidence>
<evidence type="ECO:0000256" key="19">
    <source>
        <dbReference type="PIRSR" id="PIRSR001221-2"/>
    </source>
</evidence>
<feature type="domain" description="Amidase" evidence="20">
    <location>
        <begin position="129"/>
        <end position="600"/>
    </location>
</feature>
<comment type="catalytic activity">
    <reaction evidence="11">
        <text>N-(5Z,8Z,11Z,14Z-eicosatetraenoyl)-L-serine + H2O = (5Z,8Z,11Z,14Z)-eicosatetraenoate + L-serine</text>
        <dbReference type="Rhea" id="RHEA:64116"/>
        <dbReference type="ChEBI" id="CHEBI:15377"/>
        <dbReference type="ChEBI" id="CHEBI:32395"/>
        <dbReference type="ChEBI" id="CHEBI:33384"/>
        <dbReference type="ChEBI" id="CHEBI:149697"/>
    </reaction>
    <physiologicalReaction direction="left-to-right" evidence="11">
        <dbReference type="Rhea" id="RHEA:64117"/>
    </physiologicalReaction>
</comment>
<evidence type="ECO:0000256" key="11">
    <source>
        <dbReference type="ARBA" id="ARBA00050294"/>
    </source>
</evidence>
<dbReference type="InterPro" id="IPR023631">
    <property type="entry name" value="Amidase_dom"/>
</dbReference>
<evidence type="ECO:0000259" key="20">
    <source>
        <dbReference type="Pfam" id="PF01425"/>
    </source>
</evidence>
<proteinExistence type="inferred from homology"/>
<dbReference type="PIRSF" id="PIRSF001221">
    <property type="entry name" value="Amidase_fungi"/>
    <property type="match status" value="1"/>
</dbReference>
<evidence type="ECO:0000256" key="1">
    <source>
        <dbReference type="ARBA" id="ARBA00000208"/>
    </source>
</evidence>
<dbReference type="FunFam" id="3.90.1300.10:FF:000001">
    <property type="entry name" value="Fatty-acid amide hydrolase 1"/>
    <property type="match status" value="1"/>
</dbReference>
<dbReference type="Proteomes" id="UP000828390">
    <property type="component" value="Unassembled WGS sequence"/>
</dbReference>
<dbReference type="GO" id="GO:0017064">
    <property type="term" value="F:fatty acid amide hydrolase activity"/>
    <property type="evidence" value="ECO:0007669"/>
    <property type="project" value="UniProtKB-EC"/>
</dbReference>
<dbReference type="PANTHER" id="PTHR45847:SF6">
    <property type="entry name" value="FATTY ACID AMIDE HYDROLASE"/>
    <property type="match status" value="1"/>
</dbReference>
<comment type="caution">
    <text evidence="21">The sequence shown here is derived from an EMBL/GenBank/DDBJ whole genome shotgun (WGS) entry which is preliminary data.</text>
</comment>
<comment type="catalytic activity">
    <reaction evidence="14">
        <text>N-octadecanoyl ethanolamine + H2O = octadecanoate + ethanolamine</text>
        <dbReference type="Rhea" id="RHEA:63124"/>
        <dbReference type="ChEBI" id="CHEBI:15377"/>
        <dbReference type="ChEBI" id="CHEBI:25629"/>
        <dbReference type="ChEBI" id="CHEBI:57603"/>
        <dbReference type="ChEBI" id="CHEBI:85299"/>
    </reaction>
    <physiologicalReaction direction="left-to-right" evidence="14">
        <dbReference type="Rhea" id="RHEA:63125"/>
    </physiologicalReaction>
</comment>
<evidence type="ECO:0000256" key="10">
    <source>
        <dbReference type="ARBA" id="ARBA00048606"/>
    </source>
</evidence>
<feature type="active site" description="Acyl-ester intermediate" evidence="18">
    <location>
        <position position="277"/>
    </location>
</feature>
<dbReference type="Pfam" id="PF01425">
    <property type="entry name" value="Amidase"/>
    <property type="match status" value="1"/>
</dbReference>
<name>A0A9D4DD30_DREPO</name>
<dbReference type="InterPro" id="IPR036928">
    <property type="entry name" value="AS_sf"/>
</dbReference>
<gene>
    <name evidence="21" type="ORF">DPMN_181040</name>
</gene>
<evidence type="ECO:0000256" key="3">
    <source>
        <dbReference type="ARBA" id="ARBA00012112"/>
    </source>
</evidence>
<evidence type="ECO:0000256" key="6">
    <source>
        <dbReference type="ARBA" id="ARBA00022963"/>
    </source>
</evidence>
<feature type="active site" description="Charge relay system" evidence="18">
    <location>
        <position position="178"/>
    </location>
</feature>
<sequence length="616" mass="68157">MGARSYLFQPRDGRTDGHDKPIVSLVKHRFVFRTQMKMTGNSRKILAFGAGAILTIIFVKRVKKWYIEYQVGKKIQRKIQHCEAARAEVEEVLRECGMTLNQAKTIVALPFMELQRQLQNGSLYAVQVLHAYQIMALEATDRLNCVTECLPDAEAIAQSLDRLDKKGGPLHGIPVSLKESFELAGNDSSCGLGHWLENYKSQDAVIIQVLKDLGAVPFVRTNLPETLMLGETNNPIFGRTLHPVDPRRTPGGSSGGEAALIGAGASVLGFGSDIGGSIRIPSHFCGCYGLKTTGERMSRKGTASLSKGQTLVSGTVGPMSRDFDGILESFKHCLSDLHFALDPQVAPLKFNDSMFNSKKPLRIGFYAYDGYSRAVPACERAVLIAKDTLEQQGHTLVAFTPPGVIDAIPDLYMKTIQGDHGKQFLLQLQKDIVIPELARIKLCWSIPGWMLWLLSWIVQAVAKDPQLGRALRAPLQLRSIYGWFQQALQLQEFKDKFLAAWREQKLDAVICPVVATVALPNSETVNVPSAFSYTMLYNILNYSAGSMPVTRVTSDDVCNMAKYPNKTSENKCVIKYMQGTEGLPVNVQVVGLPYQEELVLRVMSELDKSLKAEQES</sequence>
<comment type="catalytic activity">
    <reaction evidence="12">
        <text>N-(15Z-tetracosenoyl)-ethanolamine + H2O = (15Z)-tetracosenoate + ethanolamine</text>
        <dbReference type="Rhea" id="RHEA:63144"/>
        <dbReference type="ChEBI" id="CHEBI:15377"/>
        <dbReference type="ChEBI" id="CHEBI:32392"/>
        <dbReference type="ChEBI" id="CHEBI:57603"/>
        <dbReference type="ChEBI" id="CHEBI:146187"/>
    </reaction>
    <physiologicalReaction direction="left-to-right" evidence="12">
        <dbReference type="Rhea" id="RHEA:63145"/>
    </physiologicalReaction>
</comment>
<feature type="binding site" evidence="19">
    <location>
        <begin position="274"/>
        <end position="277"/>
    </location>
    <ligand>
        <name>substrate</name>
    </ligand>
</feature>
<evidence type="ECO:0000256" key="5">
    <source>
        <dbReference type="ARBA" id="ARBA00022801"/>
    </source>
</evidence>
<comment type="catalytic activity">
    <reaction evidence="9">
        <text>N-(9Z-octadecenoyl) ethanolamine + H2O = ethanolamine + (9Z)-octadecenoate</text>
        <dbReference type="Rhea" id="RHEA:45060"/>
        <dbReference type="ChEBI" id="CHEBI:15377"/>
        <dbReference type="ChEBI" id="CHEBI:30823"/>
        <dbReference type="ChEBI" id="CHEBI:57603"/>
        <dbReference type="ChEBI" id="CHEBI:71466"/>
    </reaction>
    <physiologicalReaction direction="left-to-right" evidence="9">
        <dbReference type="Rhea" id="RHEA:45061"/>
    </physiologicalReaction>
</comment>